<dbReference type="Gene3D" id="3.40.1110.10">
    <property type="entry name" value="Calcium-transporting ATPase, cytoplasmic domain N"/>
    <property type="match status" value="1"/>
</dbReference>
<dbReference type="Gene3D" id="3.40.50.1000">
    <property type="entry name" value="HAD superfamily/HAD-like"/>
    <property type="match status" value="1"/>
</dbReference>
<evidence type="ECO:0000256" key="6">
    <source>
        <dbReference type="ARBA" id="ARBA00022842"/>
    </source>
</evidence>
<dbReference type="Pfam" id="PF00689">
    <property type="entry name" value="Cation_ATPase_C"/>
    <property type="match status" value="1"/>
</dbReference>
<dbReference type="Pfam" id="PF00122">
    <property type="entry name" value="E1-E2_ATPase"/>
    <property type="match status" value="1"/>
</dbReference>
<keyword evidence="7" id="KW-1278">Translocase</keyword>
<keyword evidence="3" id="KW-0479">Metal-binding</keyword>
<evidence type="ECO:0000256" key="2">
    <source>
        <dbReference type="ARBA" id="ARBA00022692"/>
    </source>
</evidence>
<reference evidence="12" key="1">
    <citation type="submission" date="2020-10" db="EMBL/GenBank/DDBJ databases">
        <authorList>
            <person name="Gilroy R."/>
        </authorList>
    </citation>
    <scope>NUCLEOTIDE SEQUENCE</scope>
    <source>
        <strain evidence="12">D3-1215</strain>
    </source>
</reference>
<keyword evidence="5" id="KW-0067">ATP-binding</keyword>
<feature type="transmembrane region" description="Helical" evidence="10">
    <location>
        <begin position="879"/>
        <end position="899"/>
    </location>
</feature>
<dbReference type="GO" id="GO:0016887">
    <property type="term" value="F:ATP hydrolysis activity"/>
    <property type="evidence" value="ECO:0007669"/>
    <property type="project" value="InterPro"/>
</dbReference>
<evidence type="ECO:0000313" key="13">
    <source>
        <dbReference type="Proteomes" id="UP000823637"/>
    </source>
</evidence>
<dbReference type="SUPFAM" id="SSF81653">
    <property type="entry name" value="Calcium ATPase, transduction domain A"/>
    <property type="match status" value="1"/>
</dbReference>
<dbReference type="InterPro" id="IPR004014">
    <property type="entry name" value="ATPase_P-typ_cation-transptr_N"/>
</dbReference>
<dbReference type="InterPro" id="IPR001757">
    <property type="entry name" value="P_typ_ATPase"/>
</dbReference>
<evidence type="ECO:0000256" key="1">
    <source>
        <dbReference type="ARBA" id="ARBA00004127"/>
    </source>
</evidence>
<organism evidence="12 13">
    <name type="scientific">Candidatus Enterocola intestinipullorum</name>
    <dbReference type="NCBI Taxonomy" id="2840783"/>
    <lineage>
        <taxon>Bacteria</taxon>
        <taxon>Pseudomonadati</taxon>
        <taxon>Bacteroidota</taxon>
        <taxon>Bacteroidia</taxon>
        <taxon>Bacteroidales</taxon>
        <taxon>Candidatus Enterocola</taxon>
    </lineage>
</organism>
<dbReference type="SUPFAM" id="SSF81660">
    <property type="entry name" value="Metal cation-transporting ATPase, ATP-binding domain N"/>
    <property type="match status" value="1"/>
</dbReference>
<dbReference type="SUPFAM" id="SSF56784">
    <property type="entry name" value="HAD-like"/>
    <property type="match status" value="1"/>
</dbReference>
<dbReference type="PANTHER" id="PTHR24093">
    <property type="entry name" value="CATION TRANSPORTING ATPASE"/>
    <property type="match status" value="1"/>
</dbReference>
<evidence type="ECO:0000256" key="8">
    <source>
        <dbReference type="ARBA" id="ARBA00022989"/>
    </source>
</evidence>
<feature type="transmembrane region" description="Helical" evidence="10">
    <location>
        <begin position="911"/>
        <end position="934"/>
    </location>
</feature>
<dbReference type="SFLD" id="SFLDF00027">
    <property type="entry name" value="p-type_atpase"/>
    <property type="match status" value="1"/>
</dbReference>
<dbReference type="SMART" id="SM00831">
    <property type="entry name" value="Cation_ATPase_N"/>
    <property type="match status" value="1"/>
</dbReference>
<sequence>MEQKNKYSGLTDAEVAESRVVHGENVLTPPEKESVWKKFLACFNDPIIKILLVALVFSIGIAVYQFGWGGEGSHVFFEPVGILVAVLLATMVGFVLELNNEKTFQSLNEVDDETGVKVIRNGNNMEVPRKDIVVGDIVILETGEEVPADCELLESKNLSVNESSLTGEPVCSKTTNPAQFDKEATYPSNHVLKGTTITEGYCTARVIRVGNETESGKVFKAAQVQEGNPTPLSEKLNWLAEKITTVSYSIAVVIIFGRLILYAVNRSFNLPLFLLYFGISTLLAVGILVLLQKQKQKSLPGDDVPVAKQKKAFNSKLEMWQLGAFIILPSVGFVLYFLLGLHGSAYMLDLVKYLLDTVMLAVTLIIVSVPEGLPMSVTLSLAFSMKKMMKENMLPRTLHACETMGATTVICTDKTGTLTQNQMRVYKFELTGDAAGTGNHYFSDIMAECIAANTTAELDMSNPSRVKPIGNPTEGALLLSLNDGGVDYKQVRNKAVLIDRLPFTTELKYMASLVKSGLSGKTVVYVKGAPEIILEMVAITEEQKQHTLEKLLSYQAKAMRTLAFAYAEVNAKDNVFADGKLAIGGLRFMGFAAISDPVRKEVPDAIRDCIGAGIQVKIVTGDTSATAKEIGRQVGLWEDSDDKNEDAMITGPQFGQTPDEEVKPRLSALKIMSRARPNDKDRLVRMLKARGEVVAVTGDGTNDAPALNAADVGLSMGDGTAVAKEASDMTILDSSFKSIAEAVMWGRSLYKNIQRFITFQMTINVSACLIVLVGAFLGTESPLTVTQILWVNLIMDTFAALALASLPPSKDVLKEKPRRLTDSIISPTMAASIFGVGILFTAGLLALLVYFQHADINSLTGGLPPFGAYDGLNDYEHSLYFTIFVMLQFWNMFNAKAFMTGKSAFKGLGSCTWFIAIAFIILLGQVLIVEFGGAMFNVTPLNGSDWIAIIAGTSIVLWIGEIVRLFTKK</sequence>
<feature type="transmembrane region" description="Helical" evidence="10">
    <location>
        <begin position="319"/>
        <end position="339"/>
    </location>
</feature>
<feature type="transmembrane region" description="Helical" evidence="10">
    <location>
        <begin position="359"/>
        <end position="383"/>
    </location>
</feature>
<dbReference type="InterPro" id="IPR036412">
    <property type="entry name" value="HAD-like_sf"/>
</dbReference>
<keyword evidence="9 10" id="KW-0472">Membrane</keyword>
<protein>
    <submittedName>
        <fullName evidence="12">Cation-translocating P-type ATPase</fullName>
    </submittedName>
</protein>
<evidence type="ECO:0000256" key="9">
    <source>
        <dbReference type="ARBA" id="ARBA00023136"/>
    </source>
</evidence>
<dbReference type="AlphaFoldDB" id="A0A9D9EGN7"/>
<dbReference type="NCBIfam" id="TIGR01494">
    <property type="entry name" value="ATPase_P-type"/>
    <property type="match status" value="3"/>
</dbReference>
<dbReference type="PROSITE" id="PS00154">
    <property type="entry name" value="ATPASE_E1_E2"/>
    <property type="match status" value="1"/>
</dbReference>
<keyword evidence="6" id="KW-0460">Magnesium</keyword>
<dbReference type="SFLD" id="SFLDS00003">
    <property type="entry name" value="Haloacid_Dehalogenase"/>
    <property type="match status" value="1"/>
</dbReference>
<feature type="transmembrane region" description="Helical" evidence="10">
    <location>
        <begin position="789"/>
        <end position="807"/>
    </location>
</feature>
<comment type="subcellular location">
    <subcellularLocation>
        <location evidence="1">Endomembrane system</location>
        <topology evidence="1">Multi-pass membrane protein</topology>
    </subcellularLocation>
</comment>
<dbReference type="Proteomes" id="UP000823637">
    <property type="component" value="Unassembled WGS sequence"/>
</dbReference>
<dbReference type="GO" id="GO:0005524">
    <property type="term" value="F:ATP binding"/>
    <property type="evidence" value="ECO:0007669"/>
    <property type="project" value="UniProtKB-KW"/>
</dbReference>
<dbReference type="InterPro" id="IPR018303">
    <property type="entry name" value="ATPase_P-typ_P_site"/>
</dbReference>
<dbReference type="SUPFAM" id="SSF81665">
    <property type="entry name" value="Calcium ATPase, transmembrane domain M"/>
    <property type="match status" value="2"/>
</dbReference>
<dbReference type="Gene3D" id="2.70.150.10">
    <property type="entry name" value="Calcium-transporting ATPase, cytoplasmic transduction domain A"/>
    <property type="match status" value="1"/>
</dbReference>
<reference evidence="12" key="2">
    <citation type="journal article" date="2021" name="PeerJ">
        <title>Extensive microbial diversity within the chicken gut microbiome revealed by metagenomics and culture.</title>
        <authorList>
            <person name="Gilroy R."/>
            <person name="Ravi A."/>
            <person name="Getino M."/>
            <person name="Pursley I."/>
            <person name="Horton D.L."/>
            <person name="Alikhan N.F."/>
            <person name="Baker D."/>
            <person name="Gharbi K."/>
            <person name="Hall N."/>
            <person name="Watson M."/>
            <person name="Adriaenssens E.M."/>
            <person name="Foster-Nyarko E."/>
            <person name="Jarju S."/>
            <person name="Secka A."/>
            <person name="Antonio M."/>
            <person name="Oren A."/>
            <person name="Chaudhuri R.R."/>
            <person name="La Ragione R."/>
            <person name="Hildebrand F."/>
            <person name="Pallen M.J."/>
        </authorList>
    </citation>
    <scope>NUCLEOTIDE SEQUENCE</scope>
    <source>
        <strain evidence="12">D3-1215</strain>
    </source>
</reference>
<dbReference type="Pfam" id="PF08282">
    <property type="entry name" value="Hydrolase_3"/>
    <property type="match status" value="1"/>
</dbReference>
<comment type="caution">
    <text evidence="12">The sequence shown here is derived from an EMBL/GenBank/DDBJ whole genome shotgun (WGS) entry which is preliminary data.</text>
</comment>
<evidence type="ECO:0000256" key="7">
    <source>
        <dbReference type="ARBA" id="ARBA00022967"/>
    </source>
</evidence>
<feature type="transmembrane region" description="Helical" evidence="10">
    <location>
        <begin position="946"/>
        <end position="966"/>
    </location>
</feature>
<dbReference type="GO" id="GO:0046872">
    <property type="term" value="F:metal ion binding"/>
    <property type="evidence" value="ECO:0007669"/>
    <property type="project" value="UniProtKB-KW"/>
</dbReference>
<dbReference type="GO" id="GO:0005388">
    <property type="term" value="F:P-type calcium transporter activity"/>
    <property type="evidence" value="ECO:0007669"/>
    <property type="project" value="TreeGrafter"/>
</dbReference>
<dbReference type="GO" id="GO:0012505">
    <property type="term" value="C:endomembrane system"/>
    <property type="evidence" value="ECO:0007669"/>
    <property type="project" value="UniProtKB-SubCell"/>
</dbReference>
<gene>
    <name evidence="12" type="ORF">IAC32_00430</name>
</gene>
<feature type="transmembrane region" description="Helical" evidence="10">
    <location>
        <begin position="270"/>
        <end position="291"/>
    </location>
</feature>
<feature type="transmembrane region" description="Helical" evidence="10">
    <location>
        <begin position="47"/>
        <end position="68"/>
    </location>
</feature>
<dbReference type="InterPro" id="IPR008250">
    <property type="entry name" value="ATPase_P-typ_transduc_dom_A_sf"/>
</dbReference>
<evidence type="ECO:0000256" key="4">
    <source>
        <dbReference type="ARBA" id="ARBA00022741"/>
    </source>
</evidence>
<feature type="transmembrane region" description="Helical" evidence="10">
    <location>
        <begin position="80"/>
        <end position="98"/>
    </location>
</feature>
<keyword evidence="8 10" id="KW-1133">Transmembrane helix</keyword>
<dbReference type="Pfam" id="PF00690">
    <property type="entry name" value="Cation_ATPase_N"/>
    <property type="match status" value="1"/>
</dbReference>
<evidence type="ECO:0000313" key="12">
    <source>
        <dbReference type="EMBL" id="MBO8446201.1"/>
    </source>
</evidence>
<feature type="transmembrane region" description="Helical" evidence="10">
    <location>
        <begin position="245"/>
        <end position="264"/>
    </location>
</feature>
<feature type="domain" description="Cation-transporting P-type ATPase N-terminal" evidence="11">
    <location>
        <begin position="1"/>
        <end position="63"/>
    </location>
</feature>
<dbReference type="InterPro" id="IPR023214">
    <property type="entry name" value="HAD_sf"/>
</dbReference>
<dbReference type="PRINTS" id="PR00120">
    <property type="entry name" value="HATPASE"/>
</dbReference>
<evidence type="ECO:0000256" key="3">
    <source>
        <dbReference type="ARBA" id="ARBA00022723"/>
    </source>
</evidence>
<feature type="transmembrane region" description="Helical" evidence="10">
    <location>
        <begin position="828"/>
        <end position="851"/>
    </location>
</feature>
<dbReference type="InterPro" id="IPR023299">
    <property type="entry name" value="ATPase_P-typ_cyto_dom_N"/>
</dbReference>
<dbReference type="Gene3D" id="1.20.1110.10">
    <property type="entry name" value="Calcium-transporting ATPase, transmembrane domain"/>
    <property type="match status" value="2"/>
</dbReference>
<dbReference type="InterPro" id="IPR059000">
    <property type="entry name" value="ATPase_P-type_domA"/>
</dbReference>
<accession>A0A9D9EGN7</accession>
<dbReference type="InterPro" id="IPR006068">
    <property type="entry name" value="ATPase_P-typ_cation-transptr_C"/>
</dbReference>
<dbReference type="PANTHER" id="PTHR24093:SF369">
    <property type="entry name" value="CALCIUM-TRANSPORTING ATPASE"/>
    <property type="match status" value="1"/>
</dbReference>
<proteinExistence type="predicted"/>
<dbReference type="InterPro" id="IPR044492">
    <property type="entry name" value="P_typ_ATPase_HD_dom"/>
</dbReference>
<evidence type="ECO:0000256" key="5">
    <source>
        <dbReference type="ARBA" id="ARBA00022840"/>
    </source>
</evidence>
<dbReference type="EMBL" id="JADIMR010000005">
    <property type="protein sequence ID" value="MBO8446201.1"/>
    <property type="molecule type" value="Genomic_DNA"/>
</dbReference>
<evidence type="ECO:0000256" key="10">
    <source>
        <dbReference type="SAM" id="Phobius"/>
    </source>
</evidence>
<dbReference type="PRINTS" id="PR00119">
    <property type="entry name" value="CATATPASE"/>
</dbReference>
<feature type="transmembrane region" description="Helical" evidence="10">
    <location>
        <begin position="756"/>
        <end position="777"/>
    </location>
</feature>
<dbReference type="SFLD" id="SFLDG00002">
    <property type="entry name" value="C1.7:_P-type_atpase_like"/>
    <property type="match status" value="1"/>
</dbReference>
<dbReference type="InterPro" id="IPR023298">
    <property type="entry name" value="ATPase_P-typ_TM_dom_sf"/>
</dbReference>
<keyword evidence="4" id="KW-0547">Nucleotide-binding</keyword>
<evidence type="ECO:0000259" key="11">
    <source>
        <dbReference type="SMART" id="SM00831"/>
    </source>
</evidence>
<name>A0A9D9EGN7_9BACT</name>
<dbReference type="GO" id="GO:0005886">
    <property type="term" value="C:plasma membrane"/>
    <property type="evidence" value="ECO:0007669"/>
    <property type="project" value="TreeGrafter"/>
</dbReference>
<keyword evidence="2 10" id="KW-0812">Transmembrane</keyword>
<dbReference type="Pfam" id="PF13246">
    <property type="entry name" value="Cation_ATPase"/>
    <property type="match status" value="1"/>
</dbReference>